<evidence type="ECO:0000313" key="4">
    <source>
        <dbReference type="Proteomes" id="UP000236544"/>
    </source>
</evidence>
<dbReference type="InterPro" id="IPR050268">
    <property type="entry name" value="NADH-dep_flavin_reductase"/>
</dbReference>
<reference evidence="4" key="1">
    <citation type="submission" date="2015-10" db="EMBL/GenBank/DDBJ databases">
        <authorList>
            <person name="Devillers H."/>
        </authorList>
    </citation>
    <scope>NUCLEOTIDE SEQUENCE [LARGE SCALE GENOMIC DNA]</scope>
</reference>
<dbReference type="EMBL" id="LN890547">
    <property type="protein sequence ID" value="CUS23599.1"/>
    <property type="molecule type" value="Genomic_DNA"/>
</dbReference>
<sequence length="208" mass="23302">MRIPIVRFQSTLERSALVQQKFKDSMARMGGQAMILTSAGEKALPHDLFRGVTLSSVSSLSLKPQPLLQFNLQLPSFTSESLHMHEYFALHLLKPDTNSIALARAFSKGAMKNHENGEVVPTQPFKELTESVHYRTYGLSNSHLAVPILINSERVFVCRKKDVFRVGDHEIWVGLVDDIIEGDKVNQGVSGGLLYCNRKFHKLGGRIE</sequence>
<dbReference type="GO" id="GO:0042602">
    <property type="term" value="F:riboflavin reductase (NADPH) activity"/>
    <property type="evidence" value="ECO:0007669"/>
    <property type="project" value="TreeGrafter"/>
</dbReference>
<dbReference type="SMART" id="SM00903">
    <property type="entry name" value="Flavin_Reduct"/>
    <property type="match status" value="1"/>
</dbReference>
<dbReference type="InterPro" id="IPR012349">
    <property type="entry name" value="Split_barrel_FMN-bd"/>
</dbReference>
<keyword evidence="4" id="KW-1185">Reference proteome</keyword>
<evidence type="ECO:0000313" key="3">
    <source>
        <dbReference type="EMBL" id="CUS23599.1"/>
    </source>
</evidence>
<dbReference type="AlphaFoldDB" id="A0A0P1KU05"/>
<dbReference type="Proteomes" id="UP000236544">
    <property type="component" value="Unassembled WGS sequence"/>
</dbReference>
<dbReference type="OrthoDB" id="2015405at2759"/>
<organism evidence="3 4">
    <name type="scientific">Lachancea quebecensis</name>
    <dbReference type="NCBI Taxonomy" id="1654605"/>
    <lineage>
        <taxon>Eukaryota</taxon>
        <taxon>Fungi</taxon>
        <taxon>Dikarya</taxon>
        <taxon>Ascomycota</taxon>
        <taxon>Saccharomycotina</taxon>
        <taxon>Saccharomycetes</taxon>
        <taxon>Saccharomycetales</taxon>
        <taxon>Saccharomycetaceae</taxon>
        <taxon>Lachancea</taxon>
    </lineage>
</organism>
<gene>
    <name evidence="3" type="ORF">LAQU0_S10e04148g</name>
</gene>
<dbReference type="GO" id="GO:0010181">
    <property type="term" value="F:FMN binding"/>
    <property type="evidence" value="ECO:0007669"/>
    <property type="project" value="InterPro"/>
</dbReference>
<proteinExistence type="predicted"/>
<name>A0A0P1KU05_9SACH</name>
<evidence type="ECO:0000256" key="1">
    <source>
        <dbReference type="ARBA" id="ARBA00023002"/>
    </source>
</evidence>
<dbReference type="PANTHER" id="PTHR30466:SF1">
    <property type="entry name" value="FMN REDUCTASE (NADH) RUTF"/>
    <property type="match status" value="1"/>
</dbReference>
<protein>
    <submittedName>
        <fullName evidence="3">LAQU0S10e04148g1_1</fullName>
    </submittedName>
</protein>
<dbReference type="PANTHER" id="PTHR30466">
    <property type="entry name" value="FLAVIN REDUCTASE"/>
    <property type="match status" value="1"/>
</dbReference>
<dbReference type="Gene3D" id="2.30.110.10">
    <property type="entry name" value="Electron Transport, Fmn-binding Protein, Chain A"/>
    <property type="match status" value="1"/>
</dbReference>
<accession>A0A0P1KU05</accession>
<evidence type="ECO:0000259" key="2">
    <source>
        <dbReference type="SMART" id="SM00903"/>
    </source>
</evidence>
<dbReference type="Pfam" id="PF01613">
    <property type="entry name" value="Flavin_Reduct"/>
    <property type="match status" value="1"/>
</dbReference>
<dbReference type="InterPro" id="IPR002563">
    <property type="entry name" value="Flavin_Rdtase-like_dom"/>
</dbReference>
<feature type="domain" description="Flavin reductase like" evidence="2">
    <location>
        <begin position="26"/>
        <end position="202"/>
    </location>
</feature>
<keyword evidence="1" id="KW-0560">Oxidoreductase</keyword>
<dbReference type="SUPFAM" id="SSF50475">
    <property type="entry name" value="FMN-binding split barrel"/>
    <property type="match status" value="1"/>
</dbReference>